<reference evidence="1 2" key="1">
    <citation type="journal article" date="2014" name="Int. J. Syst. Evol. Microbiol.">
        <title>Brachybacterium ginsengisoli sp. nov., isolated from soil of a ginseng field.</title>
        <authorList>
            <person name="Hoang V.A."/>
            <person name="Kim Y.J."/>
            <person name="Nguyen N.L."/>
            <person name="Yang D.C."/>
        </authorList>
    </citation>
    <scope>NUCLEOTIDE SEQUENCE [LARGE SCALE GENOMIC DNA]</scope>
    <source>
        <strain evidence="1 2">DCY80</strain>
    </source>
</reference>
<dbReference type="EMBL" id="CP023564">
    <property type="protein sequence ID" value="ATG53798.1"/>
    <property type="molecule type" value="Genomic_DNA"/>
</dbReference>
<dbReference type="RefSeq" id="WP_096798277.1">
    <property type="nucleotide sequence ID" value="NZ_CP023564.1"/>
</dbReference>
<sequence length="144" mass="15141">MTATADAAPPLASSSALATVGSSHVVKGRSPVTDEVAAGQVTWTRLAARTAQRARRRARALPGVTKARFQVDLSPEGPSLSARVSLLVGSEMTEAVDAVMEIIVPEMEQALGRRFATNEIEFSIAQALPLLGRHESPPSVLSIV</sequence>
<evidence type="ECO:0000313" key="2">
    <source>
        <dbReference type="Proteomes" id="UP000217889"/>
    </source>
</evidence>
<gene>
    <name evidence="1" type="ORF">CFK41_02640</name>
</gene>
<evidence type="ECO:0000313" key="1">
    <source>
        <dbReference type="EMBL" id="ATG53798.1"/>
    </source>
</evidence>
<protein>
    <submittedName>
        <fullName evidence="1">Uncharacterized protein</fullName>
    </submittedName>
</protein>
<organism evidence="1 2">
    <name type="scientific">Brachybacterium ginsengisoli</name>
    <dbReference type="NCBI Taxonomy" id="1331682"/>
    <lineage>
        <taxon>Bacteria</taxon>
        <taxon>Bacillati</taxon>
        <taxon>Actinomycetota</taxon>
        <taxon>Actinomycetes</taxon>
        <taxon>Micrococcales</taxon>
        <taxon>Dermabacteraceae</taxon>
        <taxon>Brachybacterium</taxon>
    </lineage>
</organism>
<dbReference type="OrthoDB" id="4954719at2"/>
<keyword evidence="2" id="KW-1185">Reference proteome</keyword>
<dbReference type="KEGG" id="bgg:CFK41_02640"/>
<dbReference type="Proteomes" id="UP000217889">
    <property type="component" value="Chromosome"/>
</dbReference>
<name>A0A291GUD3_9MICO</name>
<proteinExistence type="predicted"/>
<dbReference type="AlphaFoldDB" id="A0A291GUD3"/>
<accession>A0A291GUD3</accession>